<evidence type="ECO:0000313" key="3">
    <source>
        <dbReference type="EMBL" id="KAF0981295.1"/>
    </source>
</evidence>
<dbReference type="OrthoDB" id="10256445at2759"/>
<feature type="compositionally biased region" description="Polar residues" evidence="1">
    <location>
        <begin position="139"/>
        <end position="149"/>
    </location>
</feature>
<gene>
    <name evidence="3" type="ORF">FDP41_012555</name>
</gene>
<feature type="region of interest" description="Disordered" evidence="1">
    <location>
        <begin position="2540"/>
        <end position="2560"/>
    </location>
</feature>
<dbReference type="Proteomes" id="UP000444721">
    <property type="component" value="Unassembled WGS sequence"/>
</dbReference>
<name>A0A6A5C721_NAEFO</name>
<feature type="compositionally biased region" description="Polar residues" evidence="1">
    <location>
        <begin position="97"/>
        <end position="107"/>
    </location>
</feature>
<dbReference type="InterPro" id="IPR016137">
    <property type="entry name" value="RGS"/>
</dbReference>
<sequence>MTSHPPPPPIHSPFSESSSVDNEEDSIPLPPGPVHTSMIEEEDDHRTTITNSSKGVPLIQTTTITTTTTTTSPPPLQANHACSDSGGEEYSYSGSEMSTPSSNRMTEHSTPVVATTNTSNIPIPLVPPIPFVVPKLDLPSQTTSSTNSMIPPPLPSLSYGITVSPAATTTSPEKQPSTPPHHSINSNSSRSGSALTPVYGNQSGRSNGELSSSSGGMNLAKRSLRLGDELEQQSKYLFQVNEKGFVVSVAASILMEFQQFVEKEFVESVKTIPPQILNDAKEKKRDDVNFASLFQFRTSENYLKHLKLFKDTTFEKNCQLYCQLVLDWLQQPSSTNEVGIPEWSYVKFRARLMQQFNLTGDEKSNVLLQSLDILIWLTASDILCVILKNYNPQVVDTHVTESVLRYCFTVVIYDTYSNAKLYSIWKQMQDYIIDQWAFVIRRLSRKNLSEVCSFFMVKMNSKTDKGLAKCYMNIMRFVDIDLSENVIPTRDLLESLVSLAEKDKTVKSSISLRNALLRVLQTIYLQLDFELEENCNLLEEFNLKTYEIANMYEKSKIGQKGSSKGESMILKSLIVKHSGFAFHNGHAAKVVGEVVEFAQKKKDQIEIFNQSLYALCVLMKDKYNVDRNMTPYSFVRGPYQNLLIKYKPFVDVVYSEADKNLAYFTEDQTSKNKYREVMAQVASAVITFLTKMNVTVEAEDFDDTSFLLTLLVMRLASYDVDIVLGKEGIIRKFLQREFQKNSLFSVVAMRVLKIMHNNTKDSFNIDVLACESEMDSIKRQPTYANLLNSIRIEYSYLKKIIEHCSERMDISILQYTDVEYNVIRPEKTMIFVQEESDGDSEIVMLKPPSEKPSETGDNYSFGSSGAVTDRDLSLISDADHHLNLSSANLSAPVSPRVRKMTKKGASETDVFKPLMRRKTATVIDFSATLNRYPTLPTSPQQESSSHHHHHHEKKKSKKEDKLKKERYGLVKLLIYGLSTIPLFACEDLLMFERLESFVGNYLMCGDRNIALSISSAFQETMSEHANLRSSILRKTTDLFAFHLKQFSEVKSIKFLMKNIIQFLKIWSEDKNGIDRSIDTWIFKLEACCMISMCFVDRQLRLSALECLEFLSNLFYEHVSGLCYRTIVEKQSSIIQRAIRKIEVRDAMGVDEFILNDDLLLKLEKETLVSVSQSETATTVLYTFILAFIGETLAEQNCKMYTELISILKDFCCEVSTVAYDDERFAPLWTDSLCLLVSLCGVPNPEDQNMYAALENYKTLVRGSLKQIDIFDKFMCSDEVWHHRSIVNICSCFNYQALPTLLDMLTSYLDSKKEKKVTANVIIALKDVARIVNSFTQTQSFTKLFKYPNIFSHTIRLISELLQKSYSILSTEKDLKIKDPFQLYCVFHTYANNAASLNNVAKSLYMMKNTTTRQKALKMTNALYLRNGNVWHEDARVNAINNLRECLDKIPQMQQIAEVTVERMKDEKAKEYWRGEYANILTVKLKHICFRAISSILKVDPITTLFANTNFDFQSFFVSAELAGYRMLDALLCHHFEHLLPEFISVNYTTPDDSIAEVYMNAIYDNLLPSPTAFSPHYCTNDDRLEWMLMLKGQELFEGAPSFLSEDDIVSTTIEKNILPIVLLMLYLLHHPYDSVHSKASEIIMALVQNNFTLDDLEPRIDLKLKDATMCRLEILDVAMRTNCVTTDYALQISDAVAGLVSFWSNALFAEALKFCTTLAINSRKAFMIQVLNPWSKYLELCPVPPPVDVNEVIHIVIKLSIHLQRSIGFIKELHTLWRDLALQGGLLMNPLSSTSSPVLGLDYSHELTFPRNLIMIVDYIKVLLSNAYIHEKDKLEKYNIETICRGIALALYASQPKLTLQLLISDLSTCDDNYGDAVMCLLNDIVCHNEHKIHILEKAHIILSYVLIRMDGSNENAHTLFTSLLLSIISHTASQIHEKKNWLLLVKLLKEKVVTINWVDCLLEHNSDKLTQLELESLVPFTTDQGSISAGYLIKTLVECIEQSVNPLLLDYFAQHALEMATRDTKNLILVHNYLSIFYYILRNSKNITLSRTVLYRVLHCVYTFADANELNFFNAQQSLALVNRTAPVTLNAQDILIDSKVLAVDVLHLMITRNATLDYKHVFWTLISILSSIPAVSASAVSGSLNLYIEAIVDCLYELRNNEQCFSKYFLIENEKIVKNELERYIAERGWRGMLYILAEFIANRNIQPKILDLLTIYLRANNSYFLDEVPERKLFTSLVILMPYFVCDMDTPECQNLMKTVREELNGPLAACFNNTTTITPVDFSNRVCLELVNAFFSNTEYVIHAAEILTNMYLTSAARLRDAILLVVSSFVRFSAKDANAFALLYKLAITSESEVASSFLCEVLNPAIRDFKQLLKYTTEDIQRLNDISKYTPKLAVDPNQSKIMCTRLKFLVEEAFSVCGRGGDNLAPFNITSCESSTYNYKMRSGKLNSATNSSVQSQTVNGNYGISTLRKTSSSTSVPPITFNATVTKASSATPTPTTFSLMNKMNGGGVSSTSSVVVPDMIPQQQFEISAFSNSPNIKPTTTANPSAASASSSPLITSGDVYLPDLSQLLYNENYAIYFKDYAQSLSIPTDVIDFCVQAMKYEKATDSIQRSVYAKRIIQQYINDETFTVLSPEEKQKILTKYKENVINPPNILFTEGAAISQTHLLTLYQGFLSSSQGSELSSLIKNHSI</sequence>
<dbReference type="GeneID" id="68119770"/>
<evidence type="ECO:0000256" key="1">
    <source>
        <dbReference type="SAM" id="MobiDB-lite"/>
    </source>
</evidence>
<protein>
    <recommendedName>
        <fullName evidence="2">RGS domain-containing protein</fullName>
    </recommendedName>
</protein>
<feature type="compositionally biased region" description="Low complexity" evidence="1">
    <location>
        <begin position="203"/>
        <end position="216"/>
    </location>
</feature>
<feature type="compositionally biased region" description="Pro residues" evidence="1">
    <location>
        <begin position="1"/>
        <end position="11"/>
    </location>
</feature>
<feature type="region of interest" description="Disordered" evidence="1">
    <location>
        <begin position="932"/>
        <end position="960"/>
    </location>
</feature>
<feature type="compositionally biased region" description="Basic residues" evidence="1">
    <location>
        <begin position="946"/>
        <end position="956"/>
    </location>
</feature>
<dbReference type="EMBL" id="VFQX01000015">
    <property type="protein sequence ID" value="KAF0981295.1"/>
    <property type="molecule type" value="Genomic_DNA"/>
</dbReference>
<feature type="domain" description="RGS" evidence="2">
    <location>
        <begin position="2573"/>
        <end position="2665"/>
    </location>
</feature>
<organism evidence="3 4">
    <name type="scientific">Naegleria fowleri</name>
    <name type="common">Brain eating amoeba</name>
    <dbReference type="NCBI Taxonomy" id="5763"/>
    <lineage>
        <taxon>Eukaryota</taxon>
        <taxon>Discoba</taxon>
        <taxon>Heterolobosea</taxon>
        <taxon>Tetramitia</taxon>
        <taxon>Eutetramitia</taxon>
        <taxon>Vahlkampfiidae</taxon>
        <taxon>Naegleria</taxon>
    </lineage>
</organism>
<evidence type="ECO:0000259" key="2">
    <source>
        <dbReference type="PROSITE" id="PS50132"/>
    </source>
</evidence>
<comment type="caution">
    <text evidence="3">The sequence shown here is derived from an EMBL/GenBank/DDBJ whole genome shotgun (WGS) entry which is preliminary data.</text>
</comment>
<feature type="region of interest" description="Disordered" evidence="1">
    <location>
        <begin position="1"/>
        <end position="107"/>
    </location>
</feature>
<proteinExistence type="predicted"/>
<evidence type="ECO:0000313" key="4">
    <source>
        <dbReference type="Proteomes" id="UP000444721"/>
    </source>
</evidence>
<reference evidence="3 4" key="1">
    <citation type="journal article" date="2019" name="Sci. Rep.">
        <title>Nanopore sequencing improves the draft genome of the human pathogenic amoeba Naegleria fowleri.</title>
        <authorList>
            <person name="Liechti N."/>
            <person name="Schurch N."/>
            <person name="Bruggmann R."/>
            <person name="Wittwer M."/>
        </authorList>
    </citation>
    <scope>NUCLEOTIDE SEQUENCE [LARGE SCALE GENOMIC DNA]</scope>
    <source>
        <strain evidence="3 4">ATCC 30894</strain>
    </source>
</reference>
<feature type="compositionally biased region" description="Polar residues" evidence="1">
    <location>
        <begin position="932"/>
        <end position="941"/>
    </location>
</feature>
<dbReference type="SUPFAM" id="SSF48097">
    <property type="entry name" value="Regulator of G-protein signaling, RGS"/>
    <property type="match status" value="1"/>
</dbReference>
<dbReference type="OMA" id="RGEYANI"/>
<dbReference type="RefSeq" id="XP_044566008.1">
    <property type="nucleotide sequence ID" value="XM_044703087.1"/>
</dbReference>
<dbReference type="InterPro" id="IPR036305">
    <property type="entry name" value="RGS_sf"/>
</dbReference>
<dbReference type="VEuPathDB" id="AmoebaDB:NfTy_023950"/>
<dbReference type="PROSITE" id="PS50132">
    <property type="entry name" value="RGS"/>
    <property type="match status" value="1"/>
</dbReference>
<feature type="compositionally biased region" description="Polar residues" evidence="1">
    <location>
        <begin position="159"/>
        <end position="175"/>
    </location>
</feature>
<keyword evidence="4" id="KW-1185">Reference proteome</keyword>
<accession>A0A6A5C721</accession>
<dbReference type="VEuPathDB" id="AmoebaDB:NF0069020"/>
<feature type="compositionally biased region" description="Low complexity" evidence="1">
    <location>
        <begin position="2547"/>
        <end position="2560"/>
    </location>
</feature>
<feature type="compositionally biased region" description="Low complexity" evidence="1">
    <location>
        <begin position="180"/>
        <end position="193"/>
    </location>
</feature>
<dbReference type="VEuPathDB" id="AmoebaDB:FDP41_012555"/>
<feature type="compositionally biased region" description="Low complexity" evidence="1">
    <location>
        <begin position="61"/>
        <end position="71"/>
    </location>
</feature>
<feature type="region of interest" description="Disordered" evidence="1">
    <location>
        <begin position="139"/>
        <end position="216"/>
    </location>
</feature>